<name>M9RBH6_9RHOB</name>
<dbReference type="STRING" id="391626.OAN307_c41180"/>
<sequence>MSHTNVIASAAGDYISAFPPSQDVGTEVELGLIVVEITASFGDAITILKFGGQIMDTQELNFNCHN</sequence>
<dbReference type="KEGG" id="oat:OAN307_c41180"/>
<evidence type="ECO:0000313" key="1">
    <source>
        <dbReference type="EMBL" id="AGI69517.1"/>
    </source>
</evidence>
<organism evidence="1 2">
    <name type="scientific">Octadecabacter antarcticus 307</name>
    <dbReference type="NCBI Taxonomy" id="391626"/>
    <lineage>
        <taxon>Bacteria</taxon>
        <taxon>Pseudomonadati</taxon>
        <taxon>Pseudomonadota</taxon>
        <taxon>Alphaproteobacteria</taxon>
        <taxon>Rhodobacterales</taxon>
        <taxon>Roseobacteraceae</taxon>
        <taxon>Octadecabacter</taxon>
    </lineage>
</organism>
<accession>M9RBH6</accession>
<dbReference type="HOGENOM" id="CLU_2826889_0_0_5"/>
<keyword evidence="2" id="KW-1185">Reference proteome</keyword>
<reference evidence="1 2" key="1">
    <citation type="journal article" date="2013" name="PLoS ONE">
        <title>Poles Apart: Arctic and Antarctic Octadecabacter strains Share High Genome Plasticity and a New Type of Xanthorhodopsin.</title>
        <authorList>
            <person name="Vollmers J."/>
            <person name="Voget S."/>
            <person name="Dietrich S."/>
            <person name="Gollnow K."/>
            <person name="Smits M."/>
            <person name="Meyer K."/>
            <person name="Brinkhoff T."/>
            <person name="Simon M."/>
            <person name="Daniel R."/>
        </authorList>
    </citation>
    <scope>NUCLEOTIDE SEQUENCE [LARGE SCALE GENOMIC DNA]</scope>
    <source>
        <strain evidence="1 2">307</strain>
    </source>
</reference>
<dbReference type="AlphaFoldDB" id="M9RBH6"/>
<dbReference type="RefSeq" id="WP_015501440.1">
    <property type="nucleotide sequence ID" value="NC_020911.1"/>
</dbReference>
<dbReference type="Proteomes" id="UP000005307">
    <property type="component" value="Chromosome"/>
</dbReference>
<protein>
    <submittedName>
        <fullName evidence="1">Uncharacterized protein</fullName>
    </submittedName>
</protein>
<dbReference type="EMBL" id="CP003740">
    <property type="protein sequence ID" value="AGI69517.1"/>
    <property type="molecule type" value="Genomic_DNA"/>
</dbReference>
<proteinExistence type="predicted"/>
<gene>
    <name evidence="1" type="ORF">OAN307_c41180</name>
</gene>
<evidence type="ECO:0000313" key="2">
    <source>
        <dbReference type="Proteomes" id="UP000005307"/>
    </source>
</evidence>